<dbReference type="eggNOG" id="ENOG5031ETS">
    <property type="taxonomic scope" value="Bacteria"/>
</dbReference>
<keyword evidence="1" id="KW-1005">Bacterial flagellum biogenesis</keyword>
<keyword evidence="3" id="KW-1185">Reference proteome</keyword>
<accession>D4RXA7</accession>
<reference evidence="2 3" key="1">
    <citation type="submission" date="2010-02" db="EMBL/GenBank/DDBJ databases">
        <authorList>
            <person name="Weinstock G."/>
            <person name="Sodergren E."/>
            <person name="Clifton S."/>
            <person name="Fulton L."/>
            <person name="Fulton B."/>
            <person name="Courtney L."/>
            <person name="Fronick C."/>
            <person name="Harrison M."/>
            <person name="Strong C."/>
            <person name="Farmer C."/>
            <person name="Delahaunty K."/>
            <person name="Markovic C."/>
            <person name="Hall O."/>
            <person name="Minx P."/>
            <person name="Tomlinson C."/>
            <person name="Mitreva M."/>
            <person name="Nelson J."/>
            <person name="Hou S."/>
            <person name="Wollam A."/>
            <person name="Pepin K.H."/>
            <person name="Johnson M."/>
            <person name="Bhonagiri V."/>
            <person name="Zhang X."/>
            <person name="Suruliraj S."/>
            <person name="Warren W."/>
            <person name="Chinwalla A."/>
            <person name="Mardis E.R."/>
            <person name="Wilson R.K."/>
        </authorList>
    </citation>
    <scope>NUCLEOTIDE SEQUENCE [LARGE SCALE GENOMIC DNA]</scope>
    <source>
        <strain evidence="2 3">DSM 2876</strain>
    </source>
</reference>
<dbReference type="AlphaFoldDB" id="D4RXA7"/>
<dbReference type="Pfam" id="PF05130">
    <property type="entry name" value="FlgN"/>
    <property type="match status" value="1"/>
</dbReference>
<sequence length="170" mass="19322">MASLIDNLITTLNTENDEYAALLDLSMEKTGIIVKGDVDALNNIVEREQEVIERITVLEKKREECTKDIATVLNKDYRRLTLPLLIEYLKGQEREARLLSEVHGRLKSTMSQMVQINEQNKVLLQESLDMVEFEMNILRGMKQAPSTANYSGSEYADNNYGAMGSFDAKQ</sequence>
<dbReference type="InterPro" id="IPR036679">
    <property type="entry name" value="FlgN-like_sf"/>
</dbReference>
<dbReference type="HOGENOM" id="CLU_132586_1_0_9"/>
<dbReference type="Proteomes" id="UP000006238">
    <property type="component" value="Unassembled WGS sequence"/>
</dbReference>
<protein>
    <recommendedName>
        <fullName evidence="4">FlgN protein</fullName>
    </recommendedName>
</protein>
<gene>
    <name evidence="2" type="ORF">BUTYVIB_00458</name>
</gene>
<dbReference type="GO" id="GO:0044780">
    <property type="term" value="P:bacterial-type flagellum assembly"/>
    <property type="evidence" value="ECO:0007669"/>
    <property type="project" value="InterPro"/>
</dbReference>
<dbReference type="SUPFAM" id="SSF140566">
    <property type="entry name" value="FlgN-like"/>
    <property type="match status" value="1"/>
</dbReference>
<dbReference type="STRING" id="45851.BHV86_02535"/>
<proteinExistence type="predicted"/>
<dbReference type="EMBL" id="ABWN01000019">
    <property type="protein sequence ID" value="EFF69269.1"/>
    <property type="molecule type" value="Genomic_DNA"/>
</dbReference>
<comment type="caution">
    <text evidence="2">The sequence shown here is derived from an EMBL/GenBank/DDBJ whole genome shotgun (WGS) entry which is preliminary data.</text>
</comment>
<dbReference type="InterPro" id="IPR007809">
    <property type="entry name" value="FlgN-like"/>
</dbReference>
<evidence type="ECO:0000313" key="2">
    <source>
        <dbReference type="EMBL" id="EFF69269.1"/>
    </source>
</evidence>
<dbReference type="RefSeq" id="WP_005601314.1">
    <property type="nucleotide sequence ID" value="NZ_GG663520.1"/>
</dbReference>
<evidence type="ECO:0000256" key="1">
    <source>
        <dbReference type="ARBA" id="ARBA00022795"/>
    </source>
</evidence>
<dbReference type="Gene3D" id="1.20.58.300">
    <property type="entry name" value="FlgN-like"/>
    <property type="match status" value="1"/>
</dbReference>
<evidence type="ECO:0008006" key="4">
    <source>
        <dbReference type="Google" id="ProtNLM"/>
    </source>
</evidence>
<organism evidence="2 3">
    <name type="scientific">Eshraghiella crossota DSM 2876</name>
    <dbReference type="NCBI Taxonomy" id="511680"/>
    <lineage>
        <taxon>Bacteria</taxon>
        <taxon>Bacillati</taxon>
        <taxon>Bacillota</taxon>
        <taxon>Clostridia</taxon>
        <taxon>Lachnospirales</taxon>
        <taxon>Lachnospiraceae</taxon>
        <taxon>Eshraghiella</taxon>
    </lineage>
</organism>
<evidence type="ECO:0000313" key="3">
    <source>
        <dbReference type="Proteomes" id="UP000006238"/>
    </source>
</evidence>
<dbReference type="GeneID" id="98919261"/>
<name>D4RXA7_9FIRM</name>